<organism evidence="2 3">
    <name type="scientific">Tanacetum coccineum</name>
    <dbReference type="NCBI Taxonomy" id="301880"/>
    <lineage>
        <taxon>Eukaryota</taxon>
        <taxon>Viridiplantae</taxon>
        <taxon>Streptophyta</taxon>
        <taxon>Embryophyta</taxon>
        <taxon>Tracheophyta</taxon>
        <taxon>Spermatophyta</taxon>
        <taxon>Magnoliopsida</taxon>
        <taxon>eudicotyledons</taxon>
        <taxon>Gunneridae</taxon>
        <taxon>Pentapetalae</taxon>
        <taxon>asterids</taxon>
        <taxon>campanulids</taxon>
        <taxon>Asterales</taxon>
        <taxon>Asteraceae</taxon>
        <taxon>Asteroideae</taxon>
        <taxon>Anthemideae</taxon>
        <taxon>Anthemidinae</taxon>
        <taxon>Tanacetum</taxon>
    </lineage>
</organism>
<dbReference type="Proteomes" id="UP001151760">
    <property type="component" value="Unassembled WGS sequence"/>
</dbReference>
<feature type="region of interest" description="Disordered" evidence="1">
    <location>
        <begin position="231"/>
        <end position="251"/>
    </location>
</feature>
<comment type="caution">
    <text evidence="2">The sequence shown here is derived from an EMBL/GenBank/DDBJ whole genome shotgun (WGS) entry which is preliminary data.</text>
</comment>
<feature type="non-terminal residue" evidence="2">
    <location>
        <position position="1"/>
    </location>
</feature>
<feature type="region of interest" description="Disordered" evidence="1">
    <location>
        <begin position="1"/>
        <end position="45"/>
    </location>
</feature>
<sequence length="284" mass="32410">IIIIQSDTSSDETPSSDDTSSDGPSSDETYYDDSTKKPKTTARKGPTKELLKWYDDTTDESIAKIKFAAKSKDSRLESRKSTMDISFTLGSAKEVDNLRILDDIGSREYTIYEMMKGYFVWTVRYLVSTDEFMTLFPKIWSIQFTVWSLGLGEREEEYFLVISLSGKVVKYNLISKTMNEIFNIGSNQMDDDDEFIPPYVVHHNLYEFILSFAKIHDVAMRPEKWERLERGRLGTHGDENGEGGEERAMTRGSTRGVVWSARICGFASVRTEKEAEIVLDLSVI</sequence>
<evidence type="ECO:0000313" key="3">
    <source>
        <dbReference type="Proteomes" id="UP001151760"/>
    </source>
</evidence>
<reference evidence="2" key="2">
    <citation type="submission" date="2022-01" db="EMBL/GenBank/DDBJ databases">
        <authorList>
            <person name="Yamashiro T."/>
            <person name="Shiraishi A."/>
            <person name="Satake H."/>
            <person name="Nakayama K."/>
        </authorList>
    </citation>
    <scope>NUCLEOTIDE SEQUENCE</scope>
</reference>
<keyword evidence="3" id="KW-1185">Reference proteome</keyword>
<evidence type="ECO:0000256" key="1">
    <source>
        <dbReference type="SAM" id="MobiDB-lite"/>
    </source>
</evidence>
<name>A0ABQ5FHD6_9ASTR</name>
<evidence type="ECO:0000313" key="2">
    <source>
        <dbReference type="EMBL" id="GJT62343.1"/>
    </source>
</evidence>
<protein>
    <submittedName>
        <fullName evidence="2">Uncharacterized protein</fullName>
    </submittedName>
</protein>
<feature type="compositionally biased region" description="Basic and acidic residues" evidence="1">
    <location>
        <begin position="231"/>
        <end position="249"/>
    </location>
</feature>
<proteinExistence type="predicted"/>
<accession>A0ABQ5FHD6</accession>
<gene>
    <name evidence="2" type="ORF">Tco_1005876</name>
</gene>
<feature type="compositionally biased region" description="Low complexity" evidence="1">
    <location>
        <begin position="1"/>
        <end position="28"/>
    </location>
</feature>
<dbReference type="EMBL" id="BQNB010017369">
    <property type="protein sequence ID" value="GJT62343.1"/>
    <property type="molecule type" value="Genomic_DNA"/>
</dbReference>
<reference evidence="2" key="1">
    <citation type="journal article" date="2022" name="Int. J. Mol. Sci.">
        <title>Draft Genome of Tanacetum Coccineum: Genomic Comparison of Closely Related Tanacetum-Family Plants.</title>
        <authorList>
            <person name="Yamashiro T."/>
            <person name="Shiraishi A."/>
            <person name="Nakayama K."/>
            <person name="Satake H."/>
        </authorList>
    </citation>
    <scope>NUCLEOTIDE SEQUENCE</scope>
</reference>